<feature type="domain" description="AB hydrolase-1" evidence="1">
    <location>
        <begin position="34"/>
        <end position="264"/>
    </location>
</feature>
<evidence type="ECO:0000313" key="2">
    <source>
        <dbReference type="EMBL" id="KAF9779544.1"/>
    </source>
</evidence>
<name>A0A9P6L1T3_9AGAM</name>
<protein>
    <submittedName>
        <fullName evidence="2">Alpha/beta-hydrolase</fullName>
    </submittedName>
</protein>
<dbReference type="InterPro" id="IPR029058">
    <property type="entry name" value="AB_hydrolase_fold"/>
</dbReference>
<dbReference type="InterPro" id="IPR000073">
    <property type="entry name" value="AB_hydrolase_1"/>
</dbReference>
<evidence type="ECO:0000259" key="1">
    <source>
        <dbReference type="Pfam" id="PF00561"/>
    </source>
</evidence>
<dbReference type="InterPro" id="IPR050471">
    <property type="entry name" value="AB_hydrolase"/>
</dbReference>
<dbReference type="OrthoDB" id="19657at2759"/>
<dbReference type="SUPFAM" id="SSF53474">
    <property type="entry name" value="alpha/beta-Hydrolases"/>
    <property type="match status" value="1"/>
</dbReference>
<reference evidence="2" key="2">
    <citation type="submission" date="2020-11" db="EMBL/GenBank/DDBJ databases">
        <authorList>
            <consortium name="DOE Joint Genome Institute"/>
            <person name="Kuo A."/>
            <person name="Miyauchi S."/>
            <person name="Kiss E."/>
            <person name="Drula E."/>
            <person name="Kohler A."/>
            <person name="Sanchez-Garcia M."/>
            <person name="Andreopoulos B."/>
            <person name="Barry K.W."/>
            <person name="Bonito G."/>
            <person name="Buee M."/>
            <person name="Carver A."/>
            <person name="Chen C."/>
            <person name="Cichocki N."/>
            <person name="Clum A."/>
            <person name="Culley D."/>
            <person name="Crous P.W."/>
            <person name="Fauchery L."/>
            <person name="Girlanda M."/>
            <person name="Hayes R."/>
            <person name="Keri Z."/>
            <person name="Labutti K."/>
            <person name="Lipzen A."/>
            <person name="Lombard V."/>
            <person name="Magnuson J."/>
            <person name="Maillard F."/>
            <person name="Morin E."/>
            <person name="Murat C."/>
            <person name="Nolan M."/>
            <person name="Ohm R."/>
            <person name="Pangilinan J."/>
            <person name="Pereira M."/>
            <person name="Perotto S."/>
            <person name="Peter M."/>
            <person name="Riley R."/>
            <person name="Sitrit Y."/>
            <person name="Stielow B."/>
            <person name="Szollosi G."/>
            <person name="Zifcakova L."/>
            <person name="Stursova M."/>
            <person name="Spatafora J.W."/>
            <person name="Tedersoo L."/>
            <person name="Vaario L.-M."/>
            <person name="Yamada A."/>
            <person name="Yan M."/>
            <person name="Wang P."/>
            <person name="Xu J."/>
            <person name="Bruns T."/>
            <person name="Baldrian P."/>
            <person name="Vilgalys R."/>
            <person name="Henrissat B."/>
            <person name="Grigoriev I.V."/>
            <person name="Hibbett D."/>
            <person name="Nagy L.G."/>
            <person name="Martin F.M."/>
        </authorList>
    </citation>
    <scope>NUCLEOTIDE SEQUENCE</scope>
    <source>
        <strain evidence="2">UH-Tt-Lm1</strain>
    </source>
</reference>
<keyword evidence="3" id="KW-1185">Reference proteome</keyword>
<evidence type="ECO:0000313" key="3">
    <source>
        <dbReference type="Proteomes" id="UP000736335"/>
    </source>
</evidence>
<dbReference type="EMBL" id="WIUZ02000019">
    <property type="protein sequence ID" value="KAF9779544.1"/>
    <property type="molecule type" value="Genomic_DNA"/>
</dbReference>
<reference evidence="2" key="1">
    <citation type="journal article" date="2020" name="Nat. Commun.">
        <title>Large-scale genome sequencing of mycorrhizal fungi provides insights into the early evolution of symbiotic traits.</title>
        <authorList>
            <person name="Miyauchi S."/>
            <person name="Kiss E."/>
            <person name="Kuo A."/>
            <person name="Drula E."/>
            <person name="Kohler A."/>
            <person name="Sanchez-Garcia M."/>
            <person name="Morin E."/>
            <person name="Andreopoulos B."/>
            <person name="Barry K.W."/>
            <person name="Bonito G."/>
            <person name="Buee M."/>
            <person name="Carver A."/>
            <person name="Chen C."/>
            <person name="Cichocki N."/>
            <person name="Clum A."/>
            <person name="Culley D."/>
            <person name="Crous P.W."/>
            <person name="Fauchery L."/>
            <person name="Girlanda M."/>
            <person name="Hayes R.D."/>
            <person name="Keri Z."/>
            <person name="LaButti K."/>
            <person name="Lipzen A."/>
            <person name="Lombard V."/>
            <person name="Magnuson J."/>
            <person name="Maillard F."/>
            <person name="Murat C."/>
            <person name="Nolan M."/>
            <person name="Ohm R.A."/>
            <person name="Pangilinan J."/>
            <person name="Pereira M.F."/>
            <person name="Perotto S."/>
            <person name="Peter M."/>
            <person name="Pfister S."/>
            <person name="Riley R."/>
            <person name="Sitrit Y."/>
            <person name="Stielow J.B."/>
            <person name="Szollosi G."/>
            <person name="Zifcakova L."/>
            <person name="Stursova M."/>
            <person name="Spatafora J.W."/>
            <person name="Tedersoo L."/>
            <person name="Vaario L.M."/>
            <person name="Yamada A."/>
            <person name="Yan M."/>
            <person name="Wang P."/>
            <person name="Xu J."/>
            <person name="Bruns T."/>
            <person name="Baldrian P."/>
            <person name="Vilgalys R."/>
            <person name="Dunand C."/>
            <person name="Henrissat B."/>
            <person name="Grigoriev I.V."/>
            <person name="Hibbett D."/>
            <person name="Nagy L.G."/>
            <person name="Martin F.M."/>
        </authorList>
    </citation>
    <scope>NUCLEOTIDE SEQUENCE</scope>
    <source>
        <strain evidence="2">UH-Tt-Lm1</strain>
    </source>
</reference>
<organism evidence="2 3">
    <name type="scientific">Thelephora terrestris</name>
    <dbReference type="NCBI Taxonomy" id="56493"/>
    <lineage>
        <taxon>Eukaryota</taxon>
        <taxon>Fungi</taxon>
        <taxon>Dikarya</taxon>
        <taxon>Basidiomycota</taxon>
        <taxon>Agaricomycotina</taxon>
        <taxon>Agaricomycetes</taxon>
        <taxon>Thelephorales</taxon>
        <taxon>Thelephoraceae</taxon>
        <taxon>Thelephora</taxon>
    </lineage>
</organism>
<sequence>MPYIDLLHPSDVVSIWYTSSSRLGTVNSLRPDKPTIVMLHPLYLNSSWLWGQMDDPRLNGAFNIIAFDTRTSGKSMSTPSGLYDTWVQAADLALCFQYLHLPPVHLVGIETVSVNCAQRFAILFPEMVLSLTLINVPPPTEPKANVYMLDELIQLYSYAEDLDTYEHAAKELSTFLAGPGCEGDLLDDLIGFWEQSHPPTRRSLTVQNLNLIKNRMPLPRRMLEAINAPVLVIQSESSQIYPLENAQSLVENLKSLGKDARLFVVKDSAGYLAVMNPSIVNQTLLKFLNRLPRVRSDIKPPSISVPQRMRQALGTLAELTGDPTLAEKDSMCSLSFSCVSPEICKIQVKSRESYAKDAAFAFSPLQANGRPIRKYSEGRKDHWFVSESNGLSYAESFL</sequence>
<dbReference type="PANTHER" id="PTHR43433">
    <property type="entry name" value="HYDROLASE, ALPHA/BETA FOLD FAMILY PROTEIN"/>
    <property type="match status" value="1"/>
</dbReference>
<proteinExistence type="predicted"/>
<accession>A0A9P6L1T3</accession>
<dbReference type="Proteomes" id="UP000736335">
    <property type="component" value="Unassembled WGS sequence"/>
</dbReference>
<dbReference type="Gene3D" id="3.40.50.1820">
    <property type="entry name" value="alpha/beta hydrolase"/>
    <property type="match status" value="1"/>
</dbReference>
<dbReference type="Pfam" id="PF00561">
    <property type="entry name" value="Abhydrolase_1"/>
    <property type="match status" value="1"/>
</dbReference>
<dbReference type="AlphaFoldDB" id="A0A9P6L1T3"/>
<dbReference type="PANTHER" id="PTHR43433:SF5">
    <property type="entry name" value="AB HYDROLASE-1 DOMAIN-CONTAINING PROTEIN"/>
    <property type="match status" value="1"/>
</dbReference>
<comment type="caution">
    <text evidence="2">The sequence shown here is derived from an EMBL/GenBank/DDBJ whole genome shotgun (WGS) entry which is preliminary data.</text>
</comment>
<gene>
    <name evidence="2" type="ORF">BJ322DRAFT_1088068</name>
</gene>